<evidence type="ECO:0000313" key="1">
    <source>
        <dbReference type="EMBL" id="AIF03308.1"/>
    </source>
</evidence>
<accession>A0A075GNE0</accession>
<protein>
    <submittedName>
        <fullName evidence="1">Uncharacterized protein</fullName>
    </submittedName>
</protein>
<name>A0A075GNE0_9ARCH</name>
<sequence length="90" mass="10709">MGNKLSELRELKEMYEIRLKSDNVDKSLKDHYQTMLDTINEKIENNQIFRRYFNGRLDKSEVCPSCDKEMSSHEKDQALQCMRNFVEKGS</sequence>
<organism evidence="1">
    <name type="scientific">uncultured marine thaumarchaeote KM3_163_G06</name>
    <dbReference type="NCBI Taxonomy" id="1456034"/>
    <lineage>
        <taxon>Archaea</taxon>
        <taxon>Nitrososphaerota</taxon>
        <taxon>environmental samples</taxon>
    </lineage>
</organism>
<dbReference type="EMBL" id="KF900676">
    <property type="protein sequence ID" value="AIF03308.1"/>
    <property type="molecule type" value="Genomic_DNA"/>
</dbReference>
<dbReference type="AlphaFoldDB" id="A0A075GNE0"/>
<reference evidence="1" key="1">
    <citation type="journal article" date="2014" name="Genome Biol. Evol.">
        <title>Pangenome evidence for extensive interdomain horizontal transfer affecting lineage core and shell genes in uncultured planktonic thaumarchaeota and euryarchaeota.</title>
        <authorList>
            <person name="Deschamps P."/>
            <person name="Zivanovic Y."/>
            <person name="Moreira D."/>
            <person name="Rodriguez-Valera F."/>
            <person name="Lopez-Garcia P."/>
        </authorList>
    </citation>
    <scope>NUCLEOTIDE SEQUENCE</scope>
</reference>
<proteinExistence type="predicted"/>